<dbReference type="SUPFAM" id="SSF46894">
    <property type="entry name" value="C-terminal effector domain of the bipartite response regulators"/>
    <property type="match status" value="1"/>
</dbReference>
<evidence type="ECO:0000259" key="1">
    <source>
        <dbReference type="SMART" id="SM00421"/>
    </source>
</evidence>
<dbReference type="InterPro" id="IPR016032">
    <property type="entry name" value="Sig_transdc_resp-reg_C-effctor"/>
</dbReference>
<name>B8IDC5_METNO</name>
<dbReference type="KEGG" id="mno:Mnod_6522"/>
<dbReference type="RefSeq" id="WP_015932864.1">
    <property type="nucleotide sequence ID" value="NC_011894.1"/>
</dbReference>
<proteinExistence type="predicted"/>
<organism evidence="2 3">
    <name type="scientific">Methylobacterium nodulans (strain LMG 21967 / CNCM I-2342 / ORS 2060)</name>
    <dbReference type="NCBI Taxonomy" id="460265"/>
    <lineage>
        <taxon>Bacteria</taxon>
        <taxon>Pseudomonadati</taxon>
        <taxon>Pseudomonadota</taxon>
        <taxon>Alphaproteobacteria</taxon>
        <taxon>Hyphomicrobiales</taxon>
        <taxon>Methylobacteriaceae</taxon>
        <taxon>Methylobacterium</taxon>
    </lineage>
</organism>
<dbReference type="GO" id="GO:0003677">
    <property type="term" value="F:DNA binding"/>
    <property type="evidence" value="ECO:0007669"/>
    <property type="project" value="InterPro"/>
</dbReference>
<sequence length="368" mass="39927">MRRAYPAALEAVSLRLSEAVVDPGRWPSLLHEISVAVGAAGAALLQSDRRTPDVPRSEGIAAVFDQYFREGWHVRDLRTRGIPTILKGHVIGDDCVTPDEMRRAPFYTELLHPHGLQWFAGVGFYAGSSHWALSIQRTRQAGMFDRADKRQLAALSARLTEVATLSDAAGRGALDGMRSAFSAVGQPAILLHRLGGVLDLNAAADALLGEHLSLVNRRLRAKDKRVSDHLDALGAAMRSRREGEPLDVPPFTVPRAGQHPIMVRVLAIDGAARSPFIGAEALLLLDDLRPQTLRRSVGLIRLAFGLSPAEARLVSLLAAGESLYDIAEATGITRETARNQLKSAMAKTGMRRQSQLVALISRLPLPPR</sequence>
<dbReference type="GO" id="GO:0006355">
    <property type="term" value="P:regulation of DNA-templated transcription"/>
    <property type="evidence" value="ECO:0007669"/>
    <property type="project" value="InterPro"/>
</dbReference>
<dbReference type="InterPro" id="IPR036388">
    <property type="entry name" value="WH-like_DNA-bd_sf"/>
</dbReference>
<dbReference type="InterPro" id="IPR000792">
    <property type="entry name" value="Tscrpt_reg_LuxR_C"/>
</dbReference>
<dbReference type="Gene3D" id="1.10.10.10">
    <property type="entry name" value="Winged helix-like DNA-binding domain superfamily/Winged helix DNA-binding domain"/>
    <property type="match status" value="1"/>
</dbReference>
<accession>B8IDC5</accession>
<dbReference type="STRING" id="460265.Mnod_6522"/>
<dbReference type="EMBL" id="CP001349">
    <property type="protein sequence ID" value="ACL61291.1"/>
    <property type="molecule type" value="Genomic_DNA"/>
</dbReference>
<dbReference type="OrthoDB" id="6697591at2"/>
<gene>
    <name evidence="2" type="ordered locus">Mnod_6522</name>
</gene>
<dbReference type="Proteomes" id="UP000008207">
    <property type="component" value="Chromosome"/>
</dbReference>
<protein>
    <submittedName>
        <fullName evidence="2">Transcriptional regulator, LuxR family</fullName>
    </submittedName>
</protein>
<dbReference type="SMART" id="SM00421">
    <property type="entry name" value="HTH_LUXR"/>
    <property type="match status" value="1"/>
</dbReference>
<keyword evidence="3" id="KW-1185">Reference proteome</keyword>
<dbReference type="AlphaFoldDB" id="B8IDC5"/>
<evidence type="ECO:0000313" key="3">
    <source>
        <dbReference type="Proteomes" id="UP000008207"/>
    </source>
</evidence>
<dbReference type="HOGENOM" id="CLU_037939_6_0_5"/>
<feature type="domain" description="HTH luxR-type" evidence="1">
    <location>
        <begin position="303"/>
        <end position="360"/>
    </location>
</feature>
<evidence type="ECO:0000313" key="2">
    <source>
        <dbReference type="EMBL" id="ACL61291.1"/>
    </source>
</evidence>
<dbReference type="eggNOG" id="COG2771">
    <property type="taxonomic scope" value="Bacteria"/>
</dbReference>
<reference evidence="2 3" key="1">
    <citation type="submission" date="2009-01" db="EMBL/GenBank/DDBJ databases">
        <title>Complete sequence of chromosome of Methylobacterium nodulans ORS 2060.</title>
        <authorList>
            <consortium name="US DOE Joint Genome Institute"/>
            <person name="Lucas S."/>
            <person name="Copeland A."/>
            <person name="Lapidus A."/>
            <person name="Glavina del Rio T."/>
            <person name="Dalin E."/>
            <person name="Tice H."/>
            <person name="Bruce D."/>
            <person name="Goodwin L."/>
            <person name="Pitluck S."/>
            <person name="Sims D."/>
            <person name="Brettin T."/>
            <person name="Detter J.C."/>
            <person name="Han C."/>
            <person name="Larimer F."/>
            <person name="Land M."/>
            <person name="Hauser L."/>
            <person name="Kyrpides N."/>
            <person name="Ivanova N."/>
            <person name="Marx C.J."/>
            <person name="Richardson P."/>
        </authorList>
    </citation>
    <scope>NUCLEOTIDE SEQUENCE [LARGE SCALE GENOMIC DNA]</scope>
    <source>
        <strain evidence="3">LMG 21967 / CNCM I-2342 / ORS 2060</strain>
    </source>
</reference>